<proteinExistence type="predicted"/>
<dbReference type="AlphaFoldDB" id="A0A6H1ZHW2"/>
<organism evidence="1">
    <name type="scientific">viral metagenome</name>
    <dbReference type="NCBI Taxonomy" id="1070528"/>
    <lineage>
        <taxon>unclassified sequences</taxon>
        <taxon>metagenomes</taxon>
        <taxon>organismal metagenomes</taxon>
    </lineage>
</organism>
<accession>A0A6H1ZHW2</accession>
<gene>
    <name evidence="1" type="ORF">TM448A00693_0003</name>
</gene>
<dbReference type="EMBL" id="MT144046">
    <property type="protein sequence ID" value="QJA47506.1"/>
    <property type="molecule type" value="Genomic_DNA"/>
</dbReference>
<name>A0A6H1ZHW2_9ZZZZ</name>
<protein>
    <submittedName>
        <fullName evidence="1">Putative tail protein</fullName>
    </submittedName>
</protein>
<evidence type="ECO:0000313" key="1">
    <source>
        <dbReference type="EMBL" id="QJA47506.1"/>
    </source>
</evidence>
<reference evidence="1" key="1">
    <citation type="submission" date="2020-03" db="EMBL/GenBank/DDBJ databases">
        <title>The deep terrestrial virosphere.</title>
        <authorList>
            <person name="Holmfeldt K."/>
            <person name="Nilsson E."/>
            <person name="Simone D."/>
            <person name="Lopez-Fernandez M."/>
            <person name="Wu X."/>
            <person name="de Brujin I."/>
            <person name="Lundin D."/>
            <person name="Andersson A."/>
            <person name="Bertilsson S."/>
            <person name="Dopson M."/>
        </authorList>
    </citation>
    <scope>NUCLEOTIDE SEQUENCE</scope>
    <source>
        <strain evidence="1">TM448A00693</strain>
    </source>
</reference>
<sequence>MAQDTIVGTDTVKDALLTKANNDVSELFAAVAALVAGSGVLVSANDTTIGYLNGKLLAGYNITFTEGSDGADETLTIDVTDGALVAGTNITLTAGVGTMTISSEGLDVLTKTDDYVITTTDLGKSLRMNSVADKTFTLPSVGTDQDGFRLTIMKINSGKVTIDAVDSDKIADSGASGTIYDDVTAEIYATITLEYVHATTTWVIVSGHGTWVTTS</sequence>